<dbReference type="InterPro" id="IPR016186">
    <property type="entry name" value="C-type_lectin-like/link_sf"/>
</dbReference>
<dbReference type="GeneTree" id="ENSGT01100000263473"/>
<dbReference type="Proteomes" id="UP000472263">
    <property type="component" value="Chromosome 16"/>
</dbReference>
<reference evidence="3" key="2">
    <citation type="submission" date="2025-08" db="UniProtKB">
        <authorList>
            <consortium name="Ensembl"/>
        </authorList>
    </citation>
    <scope>IDENTIFICATION</scope>
</reference>
<feature type="domain" description="C-type lectin" evidence="2">
    <location>
        <begin position="27"/>
        <end position="114"/>
    </location>
</feature>
<dbReference type="SUPFAM" id="SSF56436">
    <property type="entry name" value="C-type lectin-like"/>
    <property type="match status" value="2"/>
</dbReference>
<dbReference type="CDD" id="cd00037">
    <property type="entry name" value="CLECT"/>
    <property type="match status" value="2"/>
</dbReference>
<evidence type="ECO:0000313" key="3">
    <source>
        <dbReference type="Ensembl" id="ENSMMDP00005024246.1"/>
    </source>
</evidence>
<keyword evidence="4" id="KW-1185">Reference proteome</keyword>
<dbReference type="PROSITE" id="PS50041">
    <property type="entry name" value="C_TYPE_LECTIN_2"/>
    <property type="match status" value="2"/>
</dbReference>
<accession>A0A667YT25</accession>
<dbReference type="InterPro" id="IPR001304">
    <property type="entry name" value="C-type_lectin-like"/>
</dbReference>
<protein>
    <submittedName>
        <fullName evidence="3">Si:dkey-83f18.10</fullName>
    </submittedName>
</protein>
<dbReference type="PANTHER" id="PTHR45784:SF3">
    <property type="entry name" value="C-TYPE LECTIN DOMAIN FAMILY 4 MEMBER K-LIKE-RELATED"/>
    <property type="match status" value="1"/>
</dbReference>
<dbReference type="Ensembl" id="ENSMMDT00005024768.1">
    <property type="protein sequence ID" value="ENSMMDP00005024246.1"/>
    <property type="gene ID" value="ENSMMDG00005011687.1"/>
</dbReference>
<keyword evidence="1" id="KW-1015">Disulfide bond</keyword>
<dbReference type="AlphaFoldDB" id="A0A667YT25"/>
<dbReference type="InterPro" id="IPR016187">
    <property type="entry name" value="CTDL_fold"/>
</dbReference>
<sequence>FVPTVVFPILFPAICIDTNSNDHATGHIFIAEVKSWREAQNHCRNLSSDLVSIQSAEENQAVQNVTLSQTVWIGLFKDAWKWSDGSPDCVAAIFKDKGQWNDLRCSNTYKFVCQGDKLILVQENMTWSEALSYCREHHVDLVYVTTEEIQERVSEKVKNATSSHVWLGLRYSCSFKFWFWIRLDTGCYQNWAPGQGPDSQYDCGIMGAIESTGGQQWVGLPETEKLNFICVTCAETGDQGV</sequence>
<feature type="domain" description="C-type lectin" evidence="2">
    <location>
        <begin position="120"/>
        <end position="231"/>
    </location>
</feature>
<dbReference type="PANTHER" id="PTHR45784">
    <property type="entry name" value="C-TYPE LECTIN DOMAIN FAMILY 20 MEMBER A-RELATED"/>
    <property type="match status" value="1"/>
</dbReference>
<name>A0A667YT25_9TELE</name>
<reference evidence="3" key="1">
    <citation type="submission" date="2019-06" db="EMBL/GenBank/DDBJ databases">
        <authorList>
            <consortium name="Wellcome Sanger Institute Data Sharing"/>
        </authorList>
    </citation>
    <scope>NUCLEOTIDE SEQUENCE [LARGE SCALE GENOMIC DNA]</scope>
</reference>
<dbReference type="SMART" id="SM00034">
    <property type="entry name" value="CLECT"/>
    <property type="match status" value="2"/>
</dbReference>
<evidence type="ECO:0000313" key="4">
    <source>
        <dbReference type="Proteomes" id="UP000472263"/>
    </source>
</evidence>
<dbReference type="Pfam" id="PF00059">
    <property type="entry name" value="Lectin_C"/>
    <property type="match status" value="2"/>
</dbReference>
<dbReference type="InterPro" id="IPR018378">
    <property type="entry name" value="C-type_lectin_CS"/>
</dbReference>
<dbReference type="Gene3D" id="3.10.100.10">
    <property type="entry name" value="Mannose-Binding Protein A, subunit A"/>
    <property type="match status" value="2"/>
</dbReference>
<proteinExistence type="predicted"/>
<evidence type="ECO:0000259" key="2">
    <source>
        <dbReference type="PROSITE" id="PS50041"/>
    </source>
</evidence>
<reference evidence="3" key="3">
    <citation type="submission" date="2025-09" db="UniProtKB">
        <authorList>
            <consortium name="Ensembl"/>
        </authorList>
    </citation>
    <scope>IDENTIFICATION</scope>
</reference>
<dbReference type="PROSITE" id="PS00615">
    <property type="entry name" value="C_TYPE_LECTIN_1"/>
    <property type="match status" value="1"/>
</dbReference>
<evidence type="ECO:0000256" key="1">
    <source>
        <dbReference type="ARBA" id="ARBA00023157"/>
    </source>
</evidence>
<organism evidence="3 4">
    <name type="scientific">Myripristis murdjan</name>
    <name type="common">pinecone soldierfish</name>
    <dbReference type="NCBI Taxonomy" id="586833"/>
    <lineage>
        <taxon>Eukaryota</taxon>
        <taxon>Metazoa</taxon>
        <taxon>Chordata</taxon>
        <taxon>Craniata</taxon>
        <taxon>Vertebrata</taxon>
        <taxon>Euteleostomi</taxon>
        <taxon>Actinopterygii</taxon>
        <taxon>Neopterygii</taxon>
        <taxon>Teleostei</taxon>
        <taxon>Neoteleostei</taxon>
        <taxon>Acanthomorphata</taxon>
        <taxon>Holocentriformes</taxon>
        <taxon>Holocentridae</taxon>
        <taxon>Myripristis</taxon>
    </lineage>
</organism>